<dbReference type="Gene3D" id="1.10.1740.10">
    <property type="match status" value="1"/>
</dbReference>
<dbReference type="SUPFAM" id="SSF88946">
    <property type="entry name" value="Sigma2 domain of RNA polymerase sigma factors"/>
    <property type="match status" value="1"/>
</dbReference>
<dbReference type="SUPFAM" id="SSF88659">
    <property type="entry name" value="Sigma3 and sigma4 domains of RNA polymerase sigma factors"/>
    <property type="match status" value="1"/>
</dbReference>
<accession>A0A1Q8Q272</accession>
<dbReference type="InterPro" id="IPR013325">
    <property type="entry name" value="RNA_pol_sigma_r2"/>
</dbReference>
<dbReference type="GO" id="GO:0006352">
    <property type="term" value="P:DNA-templated transcription initiation"/>
    <property type="evidence" value="ECO:0007669"/>
    <property type="project" value="InterPro"/>
</dbReference>
<comment type="caution">
    <text evidence="1">The sequence shown here is derived from an EMBL/GenBank/DDBJ whole genome shotgun (WGS) entry which is preliminary data.</text>
</comment>
<dbReference type="AlphaFoldDB" id="A0A1Q8Q272"/>
<gene>
    <name evidence="1" type="ORF">BTO30_14970</name>
</gene>
<keyword evidence="2" id="KW-1185">Reference proteome</keyword>
<dbReference type="EMBL" id="MSDU01000048">
    <property type="protein sequence ID" value="OLN21417.1"/>
    <property type="molecule type" value="Genomic_DNA"/>
</dbReference>
<evidence type="ECO:0000313" key="2">
    <source>
        <dbReference type="Proteomes" id="UP000185568"/>
    </source>
</evidence>
<reference evidence="1 2" key="1">
    <citation type="submission" date="2016-12" db="EMBL/GenBank/DDBJ databases">
        <title>Domibacillus antri genome sequencing.</title>
        <authorList>
            <person name="Verma A."/>
            <person name="Krishnamurthi S."/>
        </authorList>
    </citation>
    <scope>NUCLEOTIDE SEQUENCE [LARGE SCALE GENOMIC DNA]</scope>
    <source>
        <strain evidence="1 2">XD80</strain>
    </source>
</reference>
<evidence type="ECO:0000313" key="1">
    <source>
        <dbReference type="EMBL" id="OLN21417.1"/>
    </source>
</evidence>
<evidence type="ECO:0008006" key="3">
    <source>
        <dbReference type="Google" id="ProtNLM"/>
    </source>
</evidence>
<dbReference type="OrthoDB" id="6965149at2"/>
<dbReference type="Proteomes" id="UP000185568">
    <property type="component" value="Unassembled WGS sequence"/>
</dbReference>
<dbReference type="GO" id="GO:0003700">
    <property type="term" value="F:DNA-binding transcription factor activity"/>
    <property type="evidence" value="ECO:0007669"/>
    <property type="project" value="InterPro"/>
</dbReference>
<dbReference type="STRING" id="1714264.BTO30_14970"/>
<proteinExistence type="predicted"/>
<name>A0A1Q8Q272_9BACI</name>
<dbReference type="InterPro" id="IPR013324">
    <property type="entry name" value="RNA_pol_sigma_r3/r4-like"/>
</dbReference>
<protein>
    <recommendedName>
        <fullName evidence="3">RNA polymerase sigma-70 region 2 domain-containing protein</fullName>
    </recommendedName>
</protein>
<organism evidence="1 2">
    <name type="scientific">Domibacillus antri</name>
    <dbReference type="NCBI Taxonomy" id="1714264"/>
    <lineage>
        <taxon>Bacteria</taxon>
        <taxon>Bacillati</taxon>
        <taxon>Bacillota</taxon>
        <taxon>Bacilli</taxon>
        <taxon>Bacillales</taxon>
        <taxon>Bacillaceae</taxon>
        <taxon>Domibacillus</taxon>
    </lineage>
</organism>
<dbReference type="RefSeq" id="WP_075399513.1">
    <property type="nucleotide sequence ID" value="NZ_MSDU01000048.1"/>
</dbReference>
<sequence length="234" mass="26898">MEAAKVISEARLIDGEMMTIEDILEKKGSLMGFFAKKYSIPGKRVGLDRDDIMSLIREALLTAFDEYQPEAGFKFSTIWGISVRNKVFLEIRKNEKLYMPHHAYVMAIEVKSSLDENVTVEKLVSKHKCAPRTAKAVLRHVRAHYDSLDEPIAGSEGLTVENLLSTDDDESSIIVRDFLSHLSGELLLILNYRYQGKTYREIGVIINKSRSYVYEKVKELKELWLEYEQEEVTQ</sequence>